<sequence>MPKTHGEIFTASMVAPRGDAVVDCSLLASIVTGEMTRTRGLWSRQGGTTWGGPSEEVPIAARMELVREERLCGGASTCCSWLSKEKKTKWELEVDQ</sequence>
<dbReference type="EMBL" id="WOCE01000016">
    <property type="protein sequence ID" value="KAE9597326.1"/>
    <property type="molecule type" value="Genomic_DNA"/>
</dbReference>
<gene>
    <name evidence="1" type="ORF">Lalb_Chr16g0385361</name>
</gene>
<dbReference type="AlphaFoldDB" id="A0A6A4NUL7"/>
<accession>A0A6A4NUL7</accession>
<name>A0A6A4NUL7_LUPAL</name>
<comment type="caution">
    <text evidence="1">The sequence shown here is derived from an EMBL/GenBank/DDBJ whole genome shotgun (WGS) entry which is preliminary data.</text>
</comment>
<reference evidence="2" key="1">
    <citation type="journal article" date="2020" name="Nat. Commun.">
        <title>Genome sequence of the cluster root forming white lupin.</title>
        <authorList>
            <person name="Hufnagel B."/>
            <person name="Marques A."/>
            <person name="Soriano A."/>
            <person name="Marques L."/>
            <person name="Divol F."/>
            <person name="Doumas P."/>
            <person name="Sallet E."/>
            <person name="Mancinotti D."/>
            <person name="Carrere S."/>
            <person name="Marande W."/>
            <person name="Arribat S."/>
            <person name="Keller J."/>
            <person name="Huneau C."/>
            <person name="Blein T."/>
            <person name="Aime D."/>
            <person name="Laguerre M."/>
            <person name="Taylor J."/>
            <person name="Schubert V."/>
            <person name="Nelson M."/>
            <person name="Geu-Flores F."/>
            <person name="Crespi M."/>
            <person name="Gallardo-Guerrero K."/>
            <person name="Delaux P.-M."/>
            <person name="Salse J."/>
            <person name="Berges H."/>
            <person name="Guyot R."/>
            <person name="Gouzy J."/>
            <person name="Peret B."/>
        </authorList>
    </citation>
    <scope>NUCLEOTIDE SEQUENCE [LARGE SCALE GENOMIC DNA]</scope>
    <source>
        <strain evidence="2">cv. Amiga</strain>
    </source>
</reference>
<keyword evidence="2" id="KW-1185">Reference proteome</keyword>
<dbReference type="Proteomes" id="UP000447434">
    <property type="component" value="Chromosome 16"/>
</dbReference>
<evidence type="ECO:0000313" key="1">
    <source>
        <dbReference type="EMBL" id="KAE9597326.1"/>
    </source>
</evidence>
<proteinExistence type="predicted"/>
<evidence type="ECO:0000313" key="2">
    <source>
        <dbReference type="Proteomes" id="UP000447434"/>
    </source>
</evidence>
<organism evidence="1 2">
    <name type="scientific">Lupinus albus</name>
    <name type="common">White lupine</name>
    <name type="synonym">Lupinus termis</name>
    <dbReference type="NCBI Taxonomy" id="3870"/>
    <lineage>
        <taxon>Eukaryota</taxon>
        <taxon>Viridiplantae</taxon>
        <taxon>Streptophyta</taxon>
        <taxon>Embryophyta</taxon>
        <taxon>Tracheophyta</taxon>
        <taxon>Spermatophyta</taxon>
        <taxon>Magnoliopsida</taxon>
        <taxon>eudicotyledons</taxon>
        <taxon>Gunneridae</taxon>
        <taxon>Pentapetalae</taxon>
        <taxon>rosids</taxon>
        <taxon>fabids</taxon>
        <taxon>Fabales</taxon>
        <taxon>Fabaceae</taxon>
        <taxon>Papilionoideae</taxon>
        <taxon>50 kb inversion clade</taxon>
        <taxon>genistoids sensu lato</taxon>
        <taxon>core genistoids</taxon>
        <taxon>Genisteae</taxon>
        <taxon>Lupinus</taxon>
    </lineage>
</organism>
<protein>
    <submittedName>
        <fullName evidence="1">Uncharacterized protein</fullName>
    </submittedName>
</protein>